<feature type="domain" description="GST C-terminal" evidence="6">
    <location>
        <begin position="90"/>
        <end position="215"/>
    </location>
</feature>
<name>A0A409X3X5_PSICY</name>
<protein>
    <recommendedName>
        <fullName evidence="2">glutathione transferase</fullName>
        <ecNumber evidence="2">2.5.1.18</ecNumber>
    </recommendedName>
</protein>
<dbReference type="SUPFAM" id="SSF52833">
    <property type="entry name" value="Thioredoxin-like"/>
    <property type="match status" value="1"/>
</dbReference>
<dbReference type="PANTHER" id="PTHR43900">
    <property type="entry name" value="GLUTATHIONE S-TRANSFERASE RHO"/>
    <property type="match status" value="1"/>
</dbReference>
<evidence type="ECO:0000313" key="8">
    <source>
        <dbReference type="Proteomes" id="UP000283269"/>
    </source>
</evidence>
<dbReference type="Gene3D" id="1.20.1050.10">
    <property type="match status" value="1"/>
</dbReference>
<dbReference type="SFLD" id="SFLDG00358">
    <property type="entry name" value="Main_(cytGST)"/>
    <property type="match status" value="1"/>
</dbReference>
<keyword evidence="8" id="KW-1185">Reference proteome</keyword>
<dbReference type="EMBL" id="NHYD01002709">
    <property type="protein sequence ID" value="PPQ85461.1"/>
    <property type="molecule type" value="Genomic_DNA"/>
</dbReference>
<feature type="domain" description="GST N-terminal" evidence="5">
    <location>
        <begin position="1"/>
        <end position="82"/>
    </location>
</feature>
<keyword evidence="3" id="KW-0808">Transferase</keyword>
<dbReference type="SFLD" id="SFLDG01154">
    <property type="entry name" value="Main.5:_Phi-like"/>
    <property type="match status" value="1"/>
</dbReference>
<dbReference type="GO" id="GO:0004364">
    <property type="term" value="F:glutathione transferase activity"/>
    <property type="evidence" value="ECO:0007669"/>
    <property type="project" value="UniProtKB-EC"/>
</dbReference>
<dbReference type="Pfam" id="PF00043">
    <property type="entry name" value="GST_C"/>
    <property type="match status" value="1"/>
</dbReference>
<dbReference type="InterPro" id="IPR010987">
    <property type="entry name" value="Glutathione-S-Trfase_C-like"/>
</dbReference>
<accession>A0A409X3X5</accession>
<dbReference type="InterPro" id="IPR004045">
    <property type="entry name" value="Glutathione_S-Trfase_N"/>
</dbReference>
<dbReference type="GO" id="GO:0043295">
    <property type="term" value="F:glutathione binding"/>
    <property type="evidence" value="ECO:0007669"/>
    <property type="project" value="TreeGrafter"/>
</dbReference>
<dbReference type="InterPro" id="IPR036249">
    <property type="entry name" value="Thioredoxin-like_sf"/>
</dbReference>
<evidence type="ECO:0000256" key="3">
    <source>
        <dbReference type="ARBA" id="ARBA00022679"/>
    </source>
</evidence>
<evidence type="ECO:0000259" key="5">
    <source>
        <dbReference type="PROSITE" id="PS50404"/>
    </source>
</evidence>
<evidence type="ECO:0000256" key="1">
    <source>
        <dbReference type="ARBA" id="ARBA00010128"/>
    </source>
</evidence>
<dbReference type="InParanoid" id="A0A409X3X5"/>
<evidence type="ECO:0000259" key="6">
    <source>
        <dbReference type="PROSITE" id="PS50405"/>
    </source>
</evidence>
<organism evidence="7 8">
    <name type="scientific">Psilocybe cyanescens</name>
    <dbReference type="NCBI Taxonomy" id="93625"/>
    <lineage>
        <taxon>Eukaryota</taxon>
        <taxon>Fungi</taxon>
        <taxon>Dikarya</taxon>
        <taxon>Basidiomycota</taxon>
        <taxon>Agaricomycotina</taxon>
        <taxon>Agaricomycetes</taxon>
        <taxon>Agaricomycetidae</taxon>
        <taxon>Agaricales</taxon>
        <taxon>Agaricineae</taxon>
        <taxon>Strophariaceae</taxon>
        <taxon>Psilocybe</taxon>
    </lineage>
</organism>
<dbReference type="Gene3D" id="3.40.30.10">
    <property type="entry name" value="Glutaredoxin"/>
    <property type="match status" value="1"/>
</dbReference>
<dbReference type="AlphaFoldDB" id="A0A409X3X5"/>
<dbReference type="PROSITE" id="PS50405">
    <property type="entry name" value="GST_CTER"/>
    <property type="match status" value="1"/>
</dbReference>
<dbReference type="Pfam" id="PF13417">
    <property type="entry name" value="GST_N_3"/>
    <property type="match status" value="1"/>
</dbReference>
<dbReference type="OrthoDB" id="249703at2759"/>
<dbReference type="CDD" id="cd03053">
    <property type="entry name" value="GST_N_Phi"/>
    <property type="match status" value="1"/>
</dbReference>
<reference evidence="7 8" key="1">
    <citation type="journal article" date="2018" name="Evol. Lett.">
        <title>Horizontal gene cluster transfer increased hallucinogenic mushroom diversity.</title>
        <authorList>
            <person name="Reynolds H.T."/>
            <person name="Vijayakumar V."/>
            <person name="Gluck-Thaler E."/>
            <person name="Korotkin H.B."/>
            <person name="Matheny P.B."/>
            <person name="Slot J.C."/>
        </authorList>
    </citation>
    <scope>NUCLEOTIDE SEQUENCE [LARGE SCALE GENOMIC DNA]</scope>
    <source>
        <strain evidence="7 8">2631</strain>
    </source>
</reference>
<dbReference type="FunFam" id="1.20.1050.10:FF:000004">
    <property type="entry name" value="Glutathione S-transferase F2"/>
    <property type="match status" value="1"/>
</dbReference>
<comment type="caution">
    <text evidence="7">The sequence shown here is derived from an EMBL/GenBank/DDBJ whole genome shotgun (WGS) entry which is preliminary data.</text>
</comment>
<dbReference type="EC" id="2.5.1.18" evidence="2"/>
<dbReference type="InterPro" id="IPR036282">
    <property type="entry name" value="Glutathione-S-Trfase_C_sf"/>
</dbReference>
<comment type="catalytic activity">
    <reaction evidence="4">
        <text>RX + glutathione = an S-substituted glutathione + a halide anion + H(+)</text>
        <dbReference type="Rhea" id="RHEA:16437"/>
        <dbReference type="ChEBI" id="CHEBI:15378"/>
        <dbReference type="ChEBI" id="CHEBI:16042"/>
        <dbReference type="ChEBI" id="CHEBI:17792"/>
        <dbReference type="ChEBI" id="CHEBI:57925"/>
        <dbReference type="ChEBI" id="CHEBI:90779"/>
        <dbReference type="EC" id="2.5.1.18"/>
    </reaction>
</comment>
<comment type="similarity">
    <text evidence="1">Belongs to the GST superfamily. Phi family.</text>
</comment>
<dbReference type="SFLD" id="SFLDS00019">
    <property type="entry name" value="Glutathione_Transferase_(cytos"/>
    <property type="match status" value="1"/>
</dbReference>
<proteinExistence type="inferred from homology"/>
<dbReference type="PANTHER" id="PTHR43900:SF3">
    <property type="entry name" value="GLUTATHIONE S-TRANSFERASE RHO"/>
    <property type="match status" value="1"/>
</dbReference>
<dbReference type="PROSITE" id="PS50404">
    <property type="entry name" value="GST_NTER"/>
    <property type="match status" value="1"/>
</dbReference>
<dbReference type="Proteomes" id="UP000283269">
    <property type="component" value="Unassembled WGS sequence"/>
</dbReference>
<evidence type="ECO:0000313" key="7">
    <source>
        <dbReference type="EMBL" id="PPQ85461.1"/>
    </source>
</evidence>
<dbReference type="STRING" id="93625.A0A409X3X5"/>
<evidence type="ECO:0000256" key="4">
    <source>
        <dbReference type="ARBA" id="ARBA00047960"/>
    </source>
</evidence>
<dbReference type="GO" id="GO:0009636">
    <property type="term" value="P:response to toxic substance"/>
    <property type="evidence" value="ECO:0007669"/>
    <property type="project" value="UniProtKB-ARBA"/>
</dbReference>
<gene>
    <name evidence="7" type="ORF">CVT25_006673</name>
</gene>
<evidence type="ECO:0000256" key="2">
    <source>
        <dbReference type="ARBA" id="ARBA00012452"/>
    </source>
</evidence>
<dbReference type="GO" id="GO:0005737">
    <property type="term" value="C:cytoplasm"/>
    <property type="evidence" value="ECO:0007669"/>
    <property type="project" value="TreeGrafter"/>
</dbReference>
<dbReference type="InterPro" id="IPR040079">
    <property type="entry name" value="Glutathione_S-Trfase"/>
</dbReference>
<sequence length="215" mass="23992">MVLTLVGSPVSTCTRRVAMVLHEKGVPYEFKSVNLAKQEHKSPEYVEKQPFGVVPYIDDDGFILYESRAICHYIVSKYPNQGTQELIPTDLKANALFQQAASTEMSNFNDYAEKAVVEKVFKPLKGLVPNTELANGLLATLETKLDVYEKILSRQKYLAGDSITLADLYHIPYGSLLPMAGSPGLDVESRPNVARWWKDIISRPSWQAVKDGVKA</sequence>
<dbReference type="InterPro" id="IPR004046">
    <property type="entry name" value="GST_C"/>
</dbReference>
<dbReference type="GO" id="GO:0006749">
    <property type="term" value="P:glutathione metabolic process"/>
    <property type="evidence" value="ECO:0007669"/>
    <property type="project" value="TreeGrafter"/>
</dbReference>
<dbReference type="FunFam" id="3.40.30.10:FF:000016">
    <property type="entry name" value="Glutathione S-transferase F2"/>
    <property type="match status" value="1"/>
</dbReference>
<dbReference type="SUPFAM" id="SSF47616">
    <property type="entry name" value="GST C-terminal domain-like"/>
    <property type="match status" value="1"/>
</dbReference>